<keyword evidence="1" id="KW-0472">Membrane</keyword>
<protein>
    <recommendedName>
        <fullName evidence="4">VanZ-like domain-containing protein</fullName>
    </recommendedName>
</protein>
<keyword evidence="1" id="KW-0812">Transmembrane</keyword>
<name>A0A498HCT0_MALDO</name>
<keyword evidence="3" id="KW-1185">Reference proteome</keyword>
<evidence type="ECO:0000313" key="3">
    <source>
        <dbReference type="Proteomes" id="UP000290289"/>
    </source>
</evidence>
<accession>A0A498HCT0</accession>
<feature type="transmembrane region" description="Helical" evidence="1">
    <location>
        <begin position="80"/>
        <end position="97"/>
    </location>
</feature>
<dbReference type="PANTHER" id="PTHR35462:SF2">
    <property type="entry name" value="TRANSMEMBRANE PROTEIN"/>
    <property type="match status" value="1"/>
</dbReference>
<feature type="transmembrane region" description="Helical" evidence="1">
    <location>
        <begin position="43"/>
        <end position="60"/>
    </location>
</feature>
<organism evidence="2 3">
    <name type="scientific">Malus domestica</name>
    <name type="common">Apple</name>
    <name type="synonym">Pyrus malus</name>
    <dbReference type="NCBI Taxonomy" id="3750"/>
    <lineage>
        <taxon>Eukaryota</taxon>
        <taxon>Viridiplantae</taxon>
        <taxon>Streptophyta</taxon>
        <taxon>Embryophyta</taxon>
        <taxon>Tracheophyta</taxon>
        <taxon>Spermatophyta</taxon>
        <taxon>Magnoliopsida</taxon>
        <taxon>eudicotyledons</taxon>
        <taxon>Gunneridae</taxon>
        <taxon>Pentapetalae</taxon>
        <taxon>rosids</taxon>
        <taxon>fabids</taxon>
        <taxon>Rosales</taxon>
        <taxon>Rosaceae</taxon>
        <taxon>Amygdaloideae</taxon>
        <taxon>Maleae</taxon>
        <taxon>Malus</taxon>
    </lineage>
</organism>
<dbReference type="EMBL" id="RDQH01000343">
    <property type="protein sequence ID" value="RXH68849.1"/>
    <property type="molecule type" value="Genomic_DNA"/>
</dbReference>
<evidence type="ECO:0000256" key="1">
    <source>
        <dbReference type="SAM" id="Phobius"/>
    </source>
</evidence>
<dbReference type="AlphaFoldDB" id="A0A498HCT0"/>
<evidence type="ECO:0000313" key="2">
    <source>
        <dbReference type="EMBL" id="RXH68849.1"/>
    </source>
</evidence>
<feature type="transmembrane region" description="Helical" evidence="1">
    <location>
        <begin position="12"/>
        <end position="31"/>
    </location>
</feature>
<proteinExistence type="predicted"/>
<evidence type="ECO:0008006" key="4">
    <source>
        <dbReference type="Google" id="ProtNLM"/>
    </source>
</evidence>
<gene>
    <name evidence="2" type="ORF">DVH24_031182</name>
</gene>
<comment type="caution">
    <text evidence="2">The sequence shown here is derived from an EMBL/GenBank/DDBJ whole genome shotgun (WGS) entry which is preliminary data.</text>
</comment>
<sequence length="141" mass="15735">MGDNDPWLAPDKLQHVLFCFSLTLIFSTLATRTRYPFLRRHSIWFGSILSLLAGAAKEFADELGFFRSAGASAKDAVADFVGVLIGSLVLYFVKYVTRPENETGRLKEVWQKLAKDDGIELFIAGNRSSNSLTLDWTRAVS</sequence>
<dbReference type="PANTHER" id="PTHR35462">
    <property type="match status" value="1"/>
</dbReference>
<reference evidence="2 3" key="1">
    <citation type="submission" date="2018-10" db="EMBL/GenBank/DDBJ databases">
        <title>A high-quality apple genome assembly.</title>
        <authorList>
            <person name="Hu J."/>
        </authorList>
    </citation>
    <scope>NUCLEOTIDE SEQUENCE [LARGE SCALE GENOMIC DNA]</scope>
    <source>
        <strain evidence="3">cv. HFTH1</strain>
        <tissue evidence="2">Young leaf</tissue>
    </source>
</reference>
<dbReference type="Proteomes" id="UP000290289">
    <property type="component" value="Chromosome 17"/>
</dbReference>
<keyword evidence="1" id="KW-1133">Transmembrane helix</keyword>